<name>A0A1M6FP56_9ACTN</name>
<dbReference type="RefSeq" id="WP_073376708.1">
    <property type="nucleotide sequence ID" value="NZ_FQZK01000003.1"/>
</dbReference>
<dbReference type="PANTHER" id="PTHR35145:SF1">
    <property type="entry name" value="CYTOPLASMIC PROTEIN"/>
    <property type="match status" value="1"/>
</dbReference>
<dbReference type="PANTHER" id="PTHR35145">
    <property type="entry name" value="CYTOPLASMIC PROTEIN-RELATED"/>
    <property type="match status" value="1"/>
</dbReference>
<dbReference type="EMBL" id="FQZK01000003">
    <property type="protein sequence ID" value="SHI99462.1"/>
    <property type="molecule type" value="Genomic_DNA"/>
</dbReference>
<evidence type="ECO:0000313" key="2">
    <source>
        <dbReference type="Proteomes" id="UP000184452"/>
    </source>
</evidence>
<protein>
    <submittedName>
        <fullName evidence="1">Predicted DNA-binding protein, MmcQ/YjbR family</fullName>
    </submittedName>
</protein>
<dbReference type="InterPro" id="IPR038056">
    <property type="entry name" value="YjbR-like_sf"/>
</dbReference>
<keyword evidence="2" id="KW-1185">Reference proteome</keyword>
<dbReference type="InterPro" id="IPR058532">
    <property type="entry name" value="YjbR/MT2646/Rv2570-like"/>
</dbReference>
<sequence length="126" mass="14084">MKPTRFIDAALWFPEAVETEPFGPGTLVYKVCDRMFALLWAGDDPAANLKCDPLHALELRDRFTGVTPGYHMNKDHWNTVALDGTVPGDEVLEMLRDSYVLVARGLRRADRERVLAVLGDDLPESG</sequence>
<keyword evidence="1" id="KW-0238">DNA-binding</keyword>
<dbReference type="GO" id="GO:0003677">
    <property type="term" value="F:DNA binding"/>
    <property type="evidence" value="ECO:0007669"/>
    <property type="project" value="UniProtKB-KW"/>
</dbReference>
<accession>A0A1M6FP56</accession>
<organism evidence="1 2">
    <name type="scientific">Nocardiopsis flavescens</name>
    <dbReference type="NCBI Taxonomy" id="758803"/>
    <lineage>
        <taxon>Bacteria</taxon>
        <taxon>Bacillati</taxon>
        <taxon>Actinomycetota</taxon>
        <taxon>Actinomycetes</taxon>
        <taxon>Streptosporangiales</taxon>
        <taxon>Nocardiopsidaceae</taxon>
        <taxon>Nocardiopsis</taxon>
    </lineage>
</organism>
<dbReference type="AlphaFoldDB" id="A0A1M6FP56"/>
<reference evidence="1 2" key="1">
    <citation type="submission" date="2016-11" db="EMBL/GenBank/DDBJ databases">
        <authorList>
            <person name="Jaros S."/>
            <person name="Januszkiewicz K."/>
            <person name="Wedrychowicz H."/>
        </authorList>
    </citation>
    <scope>NUCLEOTIDE SEQUENCE [LARGE SCALE GENOMIC DNA]</scope>
    <source>
        <strain evidence="1 2">CGMCC 4.5723</strain>
    </source>
</reference>
<dbReference type="Gene3D" id="3.90.1150.30">
    <property type="match status" value="1"/>
</dbReference>
<evidence type="ECO:0000313" key="1">
    <source>
        <dbReference type="EMBL" id="SHI99462.1"/>
    </source>
</evidence>
<dbReference type="InterPro" id="IPR007351">
    <property type="entry name" value="YjbR"/>
</dbReference>
<gene>
    <name evidence="1" type="ORF">SAMN05421803_103101</name>
</gene>
<dbReference type="Pfam" id="PF04237">
    <property type="entry name" value="YjbR"/>
    <property type="match status" value="1"/>
</dbReference>
<dbReference type="STRING" id="758803.SAMN05421803_103101"/>
<dbReference type="Proteomes" id="UP000184452">
    <property type="component" value="Unassembled WGS sequence"/>
</dbReference>
<proteinExistence type="predicted"/>
<dbReference type="OrthoDB" id="3194910at2"/>
<dbReference type="SUPFAM" id="SSF142906">
    <property type="entry name" value="YjbR-like"/>
    <property type="match status" value="1"/>
</dbReference>